<accession>A0A6G1C2Q9</accession>
<organism evidence="1 2">
    <name type="scientific">Oryza meyeriana var. granulata</name>
    <dbReference type="NCBI Taxonomy" id="110450"/>
    <lineage>
        <taxon>Eukaryota</taxon>
        <taxon>Viridiplantae</taxon>
        <taxon>Streptophyta</taxon>
        <taxon>Embryophyta</taxon>
        <taxon>Tracheophyta</taxon>
        <taxon>Spermatophyta</taxon>
        <taxon>Magnoliopsida</taxon>
        <taxon>Liliopsida</taxon>
        <taxon>Poales</taxon>
        <taxon>Poaceae</taxon>
        <taxon>BOP clade</taxon>
        <taxon>Oryzoideae</taxon>
        <taxon>Oryzeae</taxon>
        <taxon>Oryzinae</taxon>
        <taxon>Oryza</taxon>
        <taxon>Oryza meyeriana</taxon>
    </lineage>
</organism>
<sequence length="85" mass="9266">MELEVHVDGVALTRVLFNAAVVSSRGEKTMENWRSSCAARKMTILLLPGFYPLPDRTEPRFALTLLDCSSLASHAGHCMLNAGCS</sequence>
<keyword evidence="2" id="KW-1185">Reference proteome</keyword>
<gene>
    <name evidence="1" type="ORF">E2562_004941</name>
</gene>
<reference evidence="1 2" key="1">
    <citation type="submission" date="2019-11" db="EMBL/GenBank/DDBJ databases">
        <title>Whole genome sequence of Oryza granulata.</title>
        <authorList>
            <person name="Li W."/>
        </authorList>
    </citation>
    <scope>NUCLEOTIDE SEQUENCE [LARGE SCALE GENOMIC DNA]</scope>
    <source>
        <strain evidence="2">cv. Menghai</strain>
        <tissue evidence="1">Leaf</tissue>
    </source>
</reference>
<proteinExistence type="predicted"/>
<protein>
    <submittedName>
        <fullName evidence="1">Uncharacterized protein</fullName>
    </submittedName>
</protein>
<dbReference type="EMBL" id="SPHZ02000010">
    <property type="protein sequence ID" value="KAF0894945.1"/>
    <property type="molecule type" value="Genomic_DNA"/>
</dbReference>
<evidence type="ECO:0000313" key="2">
    <source>
        <dbReference type="Proteomes" id="UP000479710"/>
    </source>
</evidence>
<dbReference type="AlphaFoldDB" id="A0A6G1C2Q9"/>
<name>A0A6G1C2Q9_9ORYZ</name>
<evidence type="ECO:0000313" key="1">
    <source>
        <dbReference type="EMBL" id="KAF0894945.1"/>
    </source>
</evidence>
<comment type="caution">
    <text evidence="1">The sequence shown here is derived from an EMBL/GenBank/DDBJ whole genome shotgun (WGS) entry which is preliminary data.</text>
</comment>
<dbReference type="Proteomes" id="UP000479710">
    <property type="component" value="Unassembled WGS sequence"/>
</dbReference>